<proteinExistence type="predicted"/>
<evidence type="ECO:0000256" key="1">
    <source>
        <dbReference type="SAM" id="MobiDB-lite"/>
    </source>
</evidence>
<feature type="region of interest" description="Disordered" evidence="1">
    <location>
        <begin position="117"/>
        <end position="152"/>
    </location>
</feature>
<accession>A0AA40KA63</accession>
<reference evidence="2" key="1">
    <citation type="submission" date="2023-06" db="EMBL/GenBank/DDBJ databases">
        <title>Genome-scale phylogeny and comparative genomics of the fungal order Sordariales.</title>
        <authorList>
            <consortium name="Lawrence Berkeley National Laboratory"/>
            <person name="Hensen N."/>
            <person name="Bonometti L."/>
            <person name="Westerberg I."/>
            <person name="Brannstrom I.O."/>
            <person name="Guillou S."/>
            <person name="Cros-Aarteil S."/>
            <person name="Calhoun S."/>
            <person name="Haridas S."/>
            <person name="Kuo A."/>
            <person name="Mondo S."/>
            <person name="Pangilinan J."/>
            <person name="Riley R."/>
            <person name="LaButti K."/>
            <person name="Andreopoulos B."/>
            <person name="Lipzen A."/>
            <person name="Chen C."/>
            <person name="Yanf M."/>
            <person name="Daum C."/>
            <person name="Ng V."/>
            <person name="Clum A."/>
            <person name="Steindorff A."/>
            <person name="Ohm R."/>
            <person name="Martin F."/>
            <person name="Silar P."/>
            <person name="Natvig D."/>
            <person name="Lalanne C."/>
            <person name="Gautier V."/>
            <person name="Ament-velasquez S.L."/>
            <person name="Kruys A."/>
            <person name="Hutchinson M.I."/>
            <person name="Powell A.J."/>
            <person name="Barry K."/>
            <person name="Miller A.N."/>
            <person name="Grigoriev I.V."/>
            <person name="Debuchy R."/>
            <person name="Gladieux P."/>
            <person name="Thoren M.H."/>
            <person name="Johannesson H."/>
        </authorList>
    </citation>
    <scope>NUCLEOTIDE SEQUENCE</scope>
    <source>
        <strain evidence="2">SMH3187-1</strain>
    </source>
</reference>
<protein>
    <recommendedName>
        <fullName evidence="4">ZZ-type domain-containing protein</fullName>
    </recommendedName>
</protein>
<evidence type="ECO:0000313" key="3">
    <source>
        <dbReference type="Proteomes" id="UP001172155"/>
    </source>
</evidence>
<gene>
    <name evidence="2" type="ORF">B0T18DRAFT_318872</name>
</gene>
<name>A0AA40KA63_9PEZI</name>
<evidence type="ECO:0008006" key="4">
    <source>
        <dbReference type="Google" id="ProtNLM"/>
    </source>
</evidence>
<dbReference type="EMBL" id="JAUKUD010000002">
    <property type="protein sequence ID" value="KAK0751768.1"/>
    <property type="molecule type" value="Genomic_DNA"/>
</dbReference>
<dbReference type="Proteomes" id="UP001172155">
    <property type="component" value="Unassembled WGS sequence"/>
</dbReference>
<sequence length="963" mass="106697">MAPPSGPALASILAKIGALPKLGKLPKESTSSAGSHLTDAPDLPRVNIGPAPNHLYDAMLQMYWAGVRRELPYILLTLRRWRTRDEYAKTTLPDEEDLWIHGYDTFLDQVSHSSRKFSERYRSVPPKTATPKVGKTKLTKTTTPDDDPAPSYTQALEDRAWDIYSEMQSMNTRHSIKADLQARELEELNPLRRRARMLLQSAQFLDLDKIIEYRAPEAMVSFWKKPAQAQITHSSFDDGRMPVFVPQACGRCKDPIRSSIFRSIKNDGLLCEDCYRRHYFGHTDVTKVYKQCCLRKTVSLEASQDICSCMEVRRRDSKGQLRGLFPFDDDPKNTDKHLNPRGELGKVRCGLFELTDMVAEAKHTSILPNIGMHPTLEKARRAGGPVRVKNINGEAPEGKKTATEFGSSSGTTAKGAENVPFYLSDIVADYPYGNVHMALRLGPLVIENGVSNTHGGVLITSRDPPNLQVLRDPSADVEHSLLITGRRDRNLYSQRRPRTNKRYKTMMKQVVGGAFCGFFNQSSEDTIIDILLEESLALVETGISATEKNTRMDESVGRIMTTLKGYLAPRIEVYLRSIVARLLNPDIELRWSFFNNNCQTFCDNIIDRSLFGPMFAPRGPVLDPDAKEPSTNQGPDSQYPLYLLSFVCRPDAYGPDKTRSKYDVPNGLTEEYLLKFRYGRHEESDMIDALSEYWYDWGAFGGPLYPYQDIFPWDCTEAFNRYPVACGDCNLSKHVWAFPFDSWSLLTLHLARPRNLYPHNGNPADDSTTPSLLHNPVPVPGLSSGVMTDQAWFRNRLTILLAQDVLLAGAAAMARCAPFRESTLWLHKHPSPQTDRLKLGGIHRAQPFSHNFDQEAYHQFFVAGWSHLARPRQVAEYERLRDWRATRDDVGSTEDDGSGCGGGGSCGFAACGGAVGAGAACSGIAAEGQVEDTCGAGCVSSCGGGDGGDGGGDGCGGCGGCGG</sequence>
<comment type="caution">
    <text evidence="2">The sequence shown here is derived from an EMBL/GenBank/DDBJ whole genome shotgun (WGS) entry which is preliminary data.</text>
</comment>
<organism evidence="2 3">
    <name type="scientific">Schizothecium vesticola</name>
    <dbReference type="NCBI Taxonomy" id="314040"/>
    <lineage>
        <taxon>Eukaryota</taxon>
        <taxon>Fungi</taxon>
        <taxon>Dikarya</taxon>
        <taxon>Ascomycota</taxon>
        <taxon>Pezizomycotina</taxon>
        <taxon>Sordariomycetes</taxon>
        <taxon>Sordariomycetidae</taxon>
        <taxon>Sordariales</taxon>
        <taxon>Schizotheciaceae</taxon>
        <taxon>Schizothecium</taxon>
    </lineage>
</organism>
<evidence type="ECO:0000313" key="2">
    <source>
        <dbReference type="EMBL" id="KAK0751768.1"/>
    </source>
</evidence>
<feature type="region of interest" description="Disordered" evidence="1">
    <location>
        <begin position="27"/>
        <end position="46"/>
    </location>
</feature>
<keyword evidence="3" id="KW-1185">Reference proteome</keyword>
<dbReference type="AlphaFoldDB" id="A0AA40KA63"/>
<feature type="region of interest" description="Disordered" evidence="1">
    <location>
        <begin position="388"/>
        <end position="411"/>
    </location>
</feature>